<dbReference type="STRING" id="1348253.LK09_12655"/>
<feature type="region of interest" description="Disordered" evidence="1">
    <location>
        <begin position="85"/>
        <end position="109"/>
    </location>
</feature>
<dbReference type="EMBL" id="JTDK01000011">
    <property type="protein sequence ID" value="KHK97229.1"/>
    <property type="molecule type" value="Genomic_DNA"/>
</dbReference>
<organism evidence="2 3">
    <name type="scientific">Microbacterium mangrovi</name>
    <dbReference type="NCBI Taxonomy" id="1348253"/>
    <lineage>
        <taxon>Bacteria</taxon>
        <taxon>Bacillati</taxon>
        <taxon>Actinomycetota</taxon>
        <taxon>Actinomycetes</taxon>
        <taxon>Micrococcales</taxon>
        <taxon>Microbacteriaceae</taxon>
        <taxon>Microbacterium</taxon>
    </lineage>
</organism>
<dbReference type="RefSeq" id="WP_039400232.1">
    <property type="nucleotide sequence ID" value="NZ_JTDK01000011.1"/>
</dbReference>
<reference evidence="2 3" key="1">
    <citation type="submission" date="2014-11" db="EMBL/GenBank/DDBJ databases">
        <title>Genome sequence of Microbacterium mangrovi MUSC 115(T).</title>
        <authorList>
            <person name="Lee L.-H."/>
        </authorList>
    </citation>
    <scope>NUCLEOTIDE SEQUENCE [LARGE SCALE GENOMIC DNA]</scope>
    <source>
        <strain evidence="2 3">MUSC 115</strain>
    </source>
</reference>
<dbReference type="AlphaFoldDB" id="A0A0B2A692"/>
<evidence type="ECO:0000313" key="2">
    <source>
        <dbReference type="EMBL" id="KHK97229.1"/>
    </source>
</evidence>
<evidence type="ECO:0000256" key="1">
    <source>
        <dbReference type="SAM" id="MobiDB-lite"/>
    </source>
</evidence>
<gene>
    <name evidence="2" type="ORF">LK09_12655</name>
</gene>
<protein>
    <submittedName>
        <fullName evidence="2">Glucose-6-phosphate dehydrogenase</fullName>
    </submittedName>
</protein>
<comment type="caution">
    <text evidence="2">The sequence shown here is derived from an EMBL/GenBank/DDBJ whole genome shotgun (WGS) entry which is preliminary data.</text>
</comment>
<proteinExistence type="predicted"/>
<sequence length="140" mass="15023">MKIRASDDWRGTLPFETPIIAAEVVPGDPARCSACPVGTDPYPRTELWAVKHRHPKNHDGDVRFYCAAHVPVFEQPAPVVAAPAKAARTRAAAPRASRPAAERAERRPPVVERPRAVCPNCFVEIPPTGVCGICGEAVAG</sequence>
<feature type="compositionally biased region" description="Low complexity" evidence="1">
    <location>
        <begin position="85"/>
        <end position="99"/>
    </location>
</feature>
<accession>A0A0B2A692</accession>
<dbReference type="OrthoDB" id="5083054at2"/>
<feature type="compositionally biased region" description="Basic and acidic residues" evidence="1">
    <location>
        <begin position="100"/>
        <end position="109"/>
    </location>
</feature>
<keyword evidence="3" id="KW-1185">Reference proteome</keyword>
<evidence type="ECO:0000313" key="3">
    <source>
        <dbReference type="Proteomes" id="UP000031030"/>
    </source>
</evidence>
<name>A0A0B2A692_9MICO</name>
<dbReference type="Proteomes" id="UP000031030">
    <property type="component" value="Unassembled WGS sequence"/>
</dbReference>